<protein>
    <submittedName>
        <fullName evidence="4">Uncharacterized protein</fullName>
    </submittedName>
</protein>
<evidence type="ECO:0000313" key="4">
    <source>
        <dbReference type="EMBL" id="OGG48987.1"/>
    </source>
</evidence>
<name>A0A1F6CIZ2_9BACT</name>
<keyword evidence="2" id="KW-1133">Transmembrane helix</keyword>
<feature type="region of interest" description="Disordered" evidence="1">
    <location>
        <begin position="925"/>
        <end position="945"/>
    </location>
</feature>
<accession>A0A1F6CIZ2</accession>
<dbReference type="EMBL" id="MFKW01000082">
    <property type="protein sequence ID" value="OGG48987.1"/>
    <property type="molecule type" value="Genomic_DNA"/>
</dbReference>
<feature type="transmembrane region" description="Helical" evidence="2">
    <location>
        <begin position="258"/>
        <end position="276"/>
    </location>
</feature>
<dbReference type="Proteomes" id="UP000176445">
    <property type="component" value="Unassembled WGS sequence"/>
</dbReference>
<feature type="transmembrane region" description="Helical" evidence="2">
    <location>
        <begin position="415"/>
        <end position="442"/>
    </location>
</feature>
<evidence type="ECO:0000256" key="1">
    <source>
        <dbReference type="SAM" id="MobiDB-lite"/>
    </source>
</evidence>
<feature type="transmembrane region" description="Helical" evidence="2">
    <location>
        <begin position="145"/>
        <end position="164"/>
    </location>
</feature>
<keyword evidence="3" id="KW-0732">Signal</keyword>
<feature type="signal peptide" evidence="3">
    <location>
        <begin position="1"/>
        <end position="27"/>
    </location>
</feature>
<gene>
    <name evidence="4" type="ORF">A2704_02965</name>
</gene>
<comment type="caution">
    <text evidence="4">The sequence shown here is derived from an EMBL/GenBank/DDBJ whole genome shotgun (WGS) entry which is preliminary data.</text>
</comment>
<keyword evidence="2" id="KW-0472">Membrane</keyword>
<feature type="transmembrane region" description="Helical" evidence="2">
    <location>
        <begin position="345"/>
        <end position="366"/>
    </location>
</feature>
<feature type="compositionally biased region" description="Pro residues" evidence="1">
    <location>
        <begin position="936"/>
        <end position="945"/>
    </location>
</feature>
<proteinExistence type="predicted"/>
<feature type="transmembrane region" description="Helical" evidence="2">
    <location>
        <begin position="373"/>
        <end position="395"/>
    </location>
</feature>
<keyword evidence="2" id="KW-0812">Transmembrane</keyword>
<feature type="transmembrane region" description="Helical" evidence="2">
    <location>
        <begin position="226"/>
        <end position="246"/>
    </location>
</feature>
<feature type="transmembrane region" description="Helical" evidence="2">
    <location>
        <begin position="454"/>
        <end position="477"/>
    </location>
</feature>
<dbReference type="AlphaFoldDB" id="A0A1F6CIZ2"/>
<feature type="chain" id="PRO_5009523393" evidence="3">
    <location>
        <begin position="28"/>
        <end position="945"/>
    </location>
</feature>
<organism evidence="4 5">
    <name type="scientific">Candidatus Kaiserbacteria bacterium RIFCSPHIGHO2_01_FULL_54_36b</name>
    <dbReference type="NCBI Taxonomy" id="1798483"/>
    <lineage>
        <taxon>Bacteria</taxon>
        <taxon>Candidatus Kaiseribacteriota</taxon>
    </lineage>
</organism>
<sequence length="945" mass="102355">MSMHIKQYLFGVVFALLLILLPGFTYADTLPNSQTAPPTVSQCESGTTPDGAQLKLTKADQSKVAFGGDWDRVLNWASSWFGFGGGNSAGYFCRYQKGETEYVLFYDSGRAYKGAVDLASGQAFDPNGNRGNVVSDDKLSNLQKLPAAVTSCIGVTAFFSNFLTCGWRGIATGIGIILVTLTAWLLGVVGMLFDALVYYTIDQFTGTFYSPAASGINLAWTAFRDLSNILIIGLFAFIAISLILGLKQYGDKKYIARLIIIAVFINFSLLFTKIIVDFSNFTASQFHTAATKTFSPSVIPENHDTIQSFPKTGIASQFVKLTGLTSLYDTGSKLKTMSETQQSGWLPLLHGVFAATLFLATAGVLLYGSYILLVRAVLILVLLLTSALAFASYIIPNQKFTDQGWSLWWDSLIKSAVLAPLLMILLWATAAVGSALSSTAAFKGRTLGLADEAVVSTNFIAGLLNYLIILGLLFASFKISNNIASSVVGMSGSSIMAGATKVAGTFSRVPGLNYALGRFGFNRADNLQVKAKEATRVSGLTFNEAQAQRAQAAKFSKMAEEHRAKGLGGQVSDQWDKQARDAAKEATRLERLANQQDKLASRYGRRSVRASNWAASKTFSKRVKDRSDASTKAVNAAKPDMDKVRTEAEKNIVTANEGRLQTQKVILEDAQRVAAAQNQATSQAQAQRDAAQKTRDDALLEAAKSAGHDHSELAPKMPDRLLSAFKEQIATIGDASKRTNIENRLGSAKSPDDIKALREEITNAVSEPMKDAARTKLTQMEHEHESGMRLESARIEAVRNRLLQQANADDRLKADANYQKAEKTLSAAKDVYTIASQHRTEANTNEGRQKTELDRLAKEIQDSARDAGKKAVEAVGAATERVAERVGARGVTLIPNILDRRASAAATVKAIRSKKTEEKLSDIIREMKESESTDTTPPPATGTST</sequence>
<evidence type="ECO:0000256" key="2">
    <source>
        <dbReference type="SAM" id="Phobius"/>
    </source>
</evidence>
<evidence type="ECO:0000313" key="5">
    <source>
        <dbReference type="Proteomes" id="UP000176445"/>
    </source>
</evidence>
<feature type="transmembrane region" description="Helical" evidence="2">
    <location>
        <begin position="176"/>
        <end position="201"/>
    </location>
</feature>
<evidence type="ECO:0000256" key="3">
    <source>
        <dbReference type="SAM" id="SignalP"/>
    </source>
</evidence>
<reference evidence="4 5" key="1">
    <citation type="journal article" date="2016" name="Nat. Commun.">
        <title>Thousands of microbial genomes shed light on interconnected biogeochemical processes in an aquifer system.</title>
        <authorList>
            <person name="Anantharaman K."/>
            <person name="Brown C.T."/>
            <person name="Hug L.A."/>
            <person name="Sharon I."/>
            <person name="Castelle C.J."/>
            <person name="Probst A.J."/>
            <person name="Thomas B.C."/>
            <person name="Singh A."/>
            <person name="Wilkins M.J."/>
            <person name="Karaoz U."/>
            <person name="Brodie E.L."/>
            <person name="Williams K.H."/>
            <person name="Hubbard S.S."/>
            <person name="Banfield J.F."/>
        </authorList>
    </citation>
    <scope>NUCLEOTIDE SEQUENCE [LARGE SCALE GENOMIC DNA]</scope>
</reference>
<feature type="region of interest" description="Disordered" evidence="1">
    <location>
        <begin position="622"/>
        <end position="641"/>
    </location>
</feature>